<dbReference type="Pfam" id="PF12079">
    <property type="entry name" value="DUF3558"/>
    <property type="match status" value="1"/>
</dbReference>
<dbReference type="Proteomes" id="UP000267536">
    <property type="component" value="Unassembled WGS sequence"/>
</dbReference>
<accession>A0A3N4GDR8</accession>
<proteinExistence type="predicted"/>
<name>A0A3N4GDR8_9ACTN</name>
<keyword evidence="2" id="KW-1185">Reference proteome</keyword>
<evidence type="ECO:0000313" key="2">
    <source>
        <dbReference type="Proteomes" id="UP000267536"/>
    </source>
</evidence>
<dbReference type="OrthoDB" id="4761308at2"/>
<dbReference type="PROSITE" id="PS51257">
    <property type="entry name" value="PROKAR_LIPOPROTEIN"/>
    <property type="match status" value="1"/>
</dbReference>
<reference evidence="1 2" key="1">
    <citation type="submission" date="2018-11" db="EMBL/GenBank/DDBJ databases">
        <title>Draft genome sequence of Gordonia sp. RS15-1S isolated from rice stems.</title>
        <authorList>
            <person name="Muangham S."/>
        </authorList>
    </citation>
    <scope>NUCLEOTIDE SEQUENCE [LARGE SCALE GENOMIC DNA]</scope>
    <source>
        <strain evidence="1 2">RS15-1S</strain>
    </source>
</reference>
<organism evidence="1 2">
    <name type="scientific">Gordonia oryzae</name>
    <dbReference type="NCBI Taxonomy" id="2487349"/>
    <lineage>
        <taxon>Bacteria</taxon>
        <taxon>Bacillati</taxon>
        <taxon>Actinomycetota</taxon>
        <taxon>Actinomycetes</taxon>
        <taxon>Mycobacteriales</taxon>
        <taxon>Gordoniaceae</taxon>
        <taxon>Gordonia</taxon>
    </lineage>
</organism>
<dbReference type="EMBL" id="RKMH01000018">
    <property type="protein sequence ID" value="RPA57171.1"/>
    <property type="molecule type" value="Genomic_DNA"/>
</dbReference>
<dbReference type="AlphaFoldDB" id="A0A3N4GDR8"/>
<dbReference type="InterPro" id="IPR024520">
    <property type="entry name" value="DUF3558"/>
</dbReference>
<sequence length="191" mass="20302">MRRRHRLRAVLVLLIVAVVAVVASGCSRSVDGTPLSVPQANSQGGDQSGNVDTDQYDQLTLECQILRTDQIAKAVGGTGADAIFFGANCRWYVDGPVAAYVTFNWFEWGTVTVEKDTAKKLGYTTTNVEIAGQAAFTSTYPRRPTACGVTARAPSRGIYSFWVEPVGGAAAADPCAAPTTLMDWVLSGGYS</sequence>
<protein>
    <submittedName>
        <fullName evidence="1">DUF3558 domain-containing protein</fullName>
    </submittedName>
</protein>
<comment type="caution">
    <text evidence="1">The sequence shown here is derived from an EMBL/GenBank/DDBJ whole genome shotgun (WGS) entry which is preliminary data.</text>
</comment>
<dbReference type="RefSeq" id="WP_123932511.1">
    <property type="nucleotide sequence ID" value="NZ_JBPSDP010000019.1"/>
</dbReference>
<gene>
    <name evidence="1" type="ORF">EF294_19215</name>
</gene>
<evidence type="ECO:0000313" key="1">
    <source>
        <dbReference type="EMBL" id="RPA57171.1"/>
    </source>
</evidence>